<feature type="domain" description="HTH luxR-type" evidence="3">
    <location>
        <begin position="887"/>
        <end position="951"/>
    </location>
</feature>
<evidence type="ECO:0000256" key="1">
    <source>
        <dbReference type="ARBA" id="ARBA00022741"/>
    </source>
</evidence>
<dbReference type="Gene3D" id="1.10.10.10">
    <property type="entry name" value="Winged helix-like DNA-binding domain superfamily/Winged helix DNA-binding domain"/>
    <property type="match status" value="1"/>
</dbReference>
<dbReference type="PANTHER" id="PTHR16305">
    <property type="entry name" value="TESTICULAR SOLUBLE ADENYLYL CYCLASE"/>
    <property type="match status" value="1"/>
</dbReference>
<keyword evidence="1" id="KW-0547">Nucleotide-binding</keyword>
<name>A0ABZ1XVC8_9ACTN</name>
<dbReference type="PROSITE" id="PS00622">
    <property type="entry name" value="HTH_LUXR_1"/>
    <property type="match status" value="1"/>
</dbReference>
<dbReference type="EMBL" id="CP109019">
    <property type="protein sequence ID" value="WUT86891.1"/>
    <property type="molecule type" value="Genomic_DNA"/>
</dbReference>
<dbReference type="InterPro" id="IPR011990">
    <property type="entry name" value="TPR-like_helical_dom_sf"/>
</dbReference>
<evidence type="ECO:0000313" key="5">
    <source>
        <dbReference type="Proteomes" id="UP001432060"/>
    </source>
</evidence>
<dbReference type="Pfam" id="PF13191">
    <property type="entry name" value="AAA_16"/>
    <property type="match status" value="1"/>
</dbReference>
<dbReference type="RefSeq" id="WP_329403647.1">
    <property type="nucleotide sequence ID" value="NZ_CP109019.1"/>
</dbReference>
<keyword evidence="5" id="KW-1185">Reference proteome</keyword>
<evidence type="ECO:0000259" key="3">
    <source>
        <dbReference type="PROSITE" id="PS50043"/>
    </source>
</evidence>
<dbReference type="SMART" id="SM00421">
    <property type="entry name" value="HTH_LUXR"/>
    <property type="match status" value="1"/>
</dbReference>
<keyword evidence="2" id="KW-0067">ATP-binding</keyword>
<dbReference type="InterPro" id="IPR036388">
    <property type="entry name" value="WH-like_DNA-bd_sf"/>
</dbReference>
<dbReference type="PROSITE" id="PS50043">
    <property type="entry name" value="HTH_LUXR_2"/>
    <property type="match status" value="1"/>
</dbReference>
<dbReference type="Gene3D" id="1.25.40.10">
    <property type="entry name" value="Tetratricopeptide repeat domain"/>
    <property type="match status" value="1"/>
</dbReference>
<evidence type="ECO:0000256" key="2">
    <source>
        <dbReference type="ARBA" id="ARBA00022840"/>
    </source>
</evidence>
<gene>
    <name evidence="4" type="ORF">OG515_34135</name>
</gene>
<evidence type="ECO:0000313" key="4">
    <source>
        <dbReference type="EMBL" id="WUT86891.1"/>
    </source>
</evidence>
<dbReference type="CDD" id="cd06170">
    <property type="entry name" value="LuxR_C_like"/>
    <property type="match status" value="1"/>
</dbReference>
<organism evidence="4 5">
    <name type="scientific">Streptomyces melanogenes</name>
    <dbReference type="NCBI Taxonomy" id="67326"/>
    <lineage>
        <taxon>Bacteria</taxon>
        <taxon>Bacillati</taxon>
        <taxon>Actinomycetota</taxon>
        <taxon>Actinomycetes</taxon>
        <taxon>Kitasatosporales</taxon>
        <taxon>Streptomycetaceae</taxon>
        <taxon>Streptomyces</taxon>
    </lineage>
</organism>
<dbReference type="Pfam" id="PF00196">
    <property type="entry name" value="GerE"/>
    <property type="match status" value="1"/>
</dbReference>
<dbReference type="InterPro" id="IPR027417">
    <property type="entry name" value="P-loop_NTPase"/>
</dbReference>
<proteinExistence type="predicted"/>
<dbReference type="SUPFAM" id="SSF48452">
    <property type="entry name" value="TPR-like"/>
    <property type="match status" value="1"/>
</dbReference>
<dbReference type="InterPro" id="IPR016032">
    <property type="entry name" value="Sig_transdc_resp-reg_C-effctor"/>
</dbReference>
<dbReference type="InterPro" id="IPR041664">
    <property type="entry name" value="AAA_16"/>
</dbReference>
<dbReference type="SUPFAM" id="SSF52540">
    <property type="entry name" value="P-loop containing nucleoside triphosphate hydrolases"/>
    <property type="match status" value="1"/>
</dbReference>
<dbReference type="Proteomes" id="UP001432060">
    <property type="component" value="Chromosome"/>
</dbReference>
<dbReference type="SUPFAM" id="SSF46894">
    <property type="entry name" value="C-terminal effector domain of the bipartite response regulators"/>
    <property type="match status" value="1"/>
</dbReference>
<reference evidence="4" key="1">
    <citation type="submission" date="2022-10" db="EMBL/GenBank/DDBJ databases">
        <title>The complete genomes of actinobacterial strains from the NBC collection.</title>
        <authorList>
            <person name="Joergensen T.S."/>
            <person name="Alvarez Arevalo M."/>
            <person name="Sterndorff E.B."/>
            <person name="Faurdal D."/>
            <person name="Vuksanovic O."/>
            <person name="Mourched A.-S."/>
            <person name="Charusanti P."/>
            <person name="Shaw S."/>
            <person name="Blin K."/>
            <person name="Weber T."/>
        </authorList>
    </citation>
    <scope>NUCLEOTIDE SEQUENCE</scope>
    <source>
        <strain evidence="4">NBC_00668</strain>
    </source>
</reference>
<sequence length="973" mass="103180">MSHTGGYPATEHRYDMLPLAGRARELRTLCETVRASAAGHPALVHLVGESGIGKTSLIRALTGTGFGVPVLVGSACGAPLERDFPFGVVRQLFGDLLAKTDEATRHALLDLAGPPARLVLDEASFDAPRTSTYATHHALYRLIGKLAERSPLLLVVDDAHAADAPSMRFLSYAAHRLSGLPVTLLLSTTDGEQPYAEEPLLALSGRARELRLTPISDEAVAEVVHRSLGEASADAVAACADVTRGNSFLLAELLRVLGQSGTPVEQLGPDEVRRLGSPAVAARLRARFRARPDTEALAHAVAVLGDGAEFDVAADLAGLAPAHAARALDALAAMSVVANSHPLGFSHTFVRNAVLESIPVGARLTAHGRAAHLLRAAHAPSEQVAAHLLRARSSVAPWAGDALRRAAKLAAARGAPDVAATYLRHALKQPSPPCEHSAMLCDLGTAELSYAPHDGIAHLREALAAATDARQAAQAALKLVPALSMLSAHDEASRIADTVLAGLGDEDPELAWRLEAAAMIPEFLRLATAPTALDRVERMSRPTRGDLDLRSPQQGMLAIAKAWRGQEREQVVRCAREAILGADHNFFRPPSYYTLFALARTDAPAAIDEVYAVADRIAEGSGWPRAVAIMAMAHGLKAAHSGDLHEAARRFSTALESFEDYGIDVRGDHCAVTCAVWFTDVLASLGRMDEARELLSRHMRVQEEVPQILEYTFLLYARGRLRLAEGDARGAVEDLEECGRRAEAWQMRNPAILPWRSRAAAAHTALGQRERARELAEEDLALALAWGTDRVIGVAQHALAMAVGGSEGHELLKAAVARLAASPYRLGHAEALLDLAAQVHAEGGADEARALLDQAIPLASACGAGPLARRGEQLLAGIRGGRRKGRGAHTPLGLTPQEHQIGLAAARGATNRQIAQDLCVTVRNVEFHLSSAYRKLGVKRQGLGPLLLTGAAPEALEVPGTPNAPELAGAVSR</sequence>
<dbReference type="InterPro" id="IPR000792">
    <property type="entry name" value="Tscrpt_reg_LuxR_C"/>
</dbReference>
<protein>
    <submittedName>
        <fullName evidence="4">AAA family ATPase</fullName>
    </submittedName>
</protein>
<accession>A0ABZ1XVC8</accession>
<dbReference type="PANTHER" id="PTHR16305:SF35">
    <property type="entry name" value="TRANSCRIPTIONAL ACTIVATOR DOMAIN"/>
    <property type="match status" value="1"/>
</dbReference>